<sequence length="161" mass="19109">MGHGSLISTPSTFHQLHRLAARSEYFERLLVIIIILRITNNNNNNNNNDKITIWLVIILRGWRGEYINNNMMEFYNVHVMTNNFKIKLINGQVEIEKLINLFNKFNLMQIIIEIIEWIPFYKLMNVKYLAKGGFGTVYKAKWLDGFITSWNDEEKNWNRIG</sequence>
<keyword evidence="2" id="KW-1185">Reference proteome</keyword>
<dbReference type="Proteomes" id="UP000266861">
    <property type="component" value="Unassembled WGS sequence"/>
</dbReference>
<proteinExistence type="predicted"/>
<evidence type="ECO:0000313" key="1">
    <source>
        <dbReference type="EMBL" id="RHZ79939.1"/>
    </source>
</evidence>
<dbReference type="Gene3D" id="1.10.10.1010">
    <property type="entry name" value="Intein homing endonuclease, domain IV"/>
    <property type="match status" value="1"/>
</dbReference>
<protein>
    <recommendedName>
        <fullName evidence="3">Protein kinase domain-containing protein</fullName>
    </recommendedName>
</protein>
<reference evidence="1 2" key="1">
    <citation type="submission" date="2018-08" db="EMBL/GenBank/DDBJ databases">
        <title>Genome and evolution of the arbuscular mycorrhizal fungus Diversispora epigaea (formerly Glomus versiforme) and its bacterial endosymbionts.</title>
        <authorList>
            <person name="Sun X."/>
            <person name="Fei Z."/>
            <person name="Harrison M."/>
        </authorList>
    </citation>
    <scope>NUCLEOTIDE SEQUENCE [LARGE SCALE GENOMIC DNA]</scope>
    <source>
        <strain evidence="1 2">IT104</strain>
    </source>
</reference>
<evidence type="ECO:0008006" key="3">
    <source>
        <dbReference type="Google" id="ProtNLM"/>
    </source>
</evidence>
<organism evidence="1 2">
    <name type="scientific">Diversispora epigaea</name>
    <dbReference type="NCBI Taxonomy" id="1348612"/>
    <lineage>
        <taxon>Eukaryota</taxon>
        <taxon>Fungi</taxon>
        <taxon>Fungi incertae sedis</taxon>
        <taxon>Mucoromycota</taxon>
        <taxon>Glomeromycotina</taxon>
        <taxon>Glomeromycetes</taxon>
        <taxon>Diversisporales</taxon>
        <taxon>Diversisporaceae</taxon>
        <taxon>Diversispora</taxon>
    </lineage>
</organism>
<comment type="caution">
    <text evidence="1">The sequence shown here is derived from an EMBL/GenBank/DDBJ whole genome shotgun (WGS) entry which is preliminary data.</text>
</comment>
<dbReference type="AlphaFoldDB" id="A0A397IVA2"/>
<dbReference type="OrthoDB" id="10278805at2759"/>
<accession>A0A397IVA2</accession>
<dbReference type="EMBL" id="PQFF01000131">
    <property type="protein sequence ID" value="RHZ79939.1"/>
    <property type="molecule type" value="Genomic_DNA"/>
</dbReference>
<name>A0A397IVA2_9GLOM</name>
<gene>
    <name evidence="1" type="ORF">Glove_140g32</name>
</gene>
<evidence type="ECO:0000313" key="2">
    <source>
        <dbReference type="Proteomes" id="UP000266861"/>
    </source>
</evidence>